<protein>
    <submittedName>
        <fullName evidence="2">Uncharacterized protein</fullName>
    </submittedName>
</protein>
<keyword evidence="3" id="KW-1185">Reference proteome</keyword>
<feature type="non-terminal residue" evidence="2">
    <location>
        <position position="64"/>
    </location>
</feature>
<reference evidence="2" key="1">
    <citation type="journal article" date="2020" name="New Phytol.">
        <title>Comparative genomics reveals dynamic genome evolution in host specialist ectomycorrhizal fungi.</title>
        <authorList>
            <person name="Lofgren L.A."/>
            <person name="Nguyen N.H."/>
            <person name="Vilgalys R."/>
            <person name="Ruytinx J."/>
            <person name="Liao H.L."/>
            <person name="Branco S."/>
            <person name="Kuo A."/>
            <person name="LaButti K."/>
            <person name="Lipzen A."/>
            <person name="Andreopoulos W."/>
            <person name="Pangilinan J."/>
            <person name="Riley R."/>
            <person name="Hundley H."/>
            <person name="Na H."/>
            <person name="Barry K."/>
            <person name="Grigoriev I.V."/>
            <person name="Stajich J.E."/>
            <person name="Kennedy P.G."/>
        </authorList>
    </citation>
    <scope>NUCLEOTIDE SEQUENCE</scope>
    <source>
        <strain evidence="2">FC423</strain>
    </source>
</reference>
<dbReference type="AlphaFoldDB" id="A0A9P7EQI5"/>
<name>A0A9P7EQI5_9AGAM</name>
<evidence type="ECO:0000313" key="2">
    <source>
        <dbReference type="EMBL" id="KAG2084373.1"/>
    </source>
</evidence>
<dbReference type="RefSeq" id="XP_041284489.1">
    <property type="nucleotide sequence ID" value="XM_041443203.1"/>
</dbReference>
<sequence length="64" mass="7423">RFLHRHPSIKLGRPSGLDPKRGQCFNKTTVEDHFKLLREIMEELGIPWENVYNMDEKGCQRGGG</sequence>
<organism evidence="2 3">
    <name type="scientific">Suillus discolor</name>
    <dbReference type="NCBI Taxonomy" id="1912936"/>
    <lineage>
        <taxon>Eukaryota</taxon>
        <taxon>Fungi</taxon>
        <taxon>Dikarya</taxon>
        <taxon>Basidiomycota</taxon>
        <taxon>Agaricomycotina</taxon>
        <taxon>Agaricomycetes</taxon>
        <taxon>Agaricomycetidae</taxon>
        <taxon>Boletales</taxon>
        <taxon>Suillineae</taxon>
        <taxon>Suillaceae</taxon>
        <taxon>Suillus</taxon>
    </lineage>
</organism>
<dbReference type="OrthoDB" id="3265672at2759"/>
<dbReference type="Proteomes" id="UP000823399">
    <property type="component" value="Unassembled WGS sequence"/>
</dbReference>
<dbReference type="GeneID" id="64705462"/>
<dbReference type="EMBL" id="JABBWM010000221">
    <property type="protein sequence ID" value="KAG2084373.1"/>
    <property type="molecule type" value="Genomic_DNA"/>
</dbReference>
<feature type="non-terminal residue" evidence="2">
    <location>
        <position position="1"/>
    </location>
</feature>
<feature type="region of interest" description="Disordered" evidence="1">
    <location>
        <begin position="1"/>
        <end position="24"/>
    </location>
</feature>
<gene>
    <name evidence="2" type="ORF">F5147DRAFT_797523</name>
</gene>
<evidence type="ECO:0000313" key="3">
    <source>
        <dbReference type="Proteomes" id="UP000823399"/>
    </source>
</evidence>
<evidence type="ECO:0000256" key="1">
    <source>
        <dbReference type="SAM" id="MobiDB-lite"/>
    </source>
</evidence>
<proteinExistence type="predicted"/>
<accession>A0A9P7EQI5</accession>
<comment type="caution">
    <text evidence="2">The sequence shown here is derived from an EMBL/GenBank/DDBJ whole genome shotgun (WGS) entry which is preliminary data.</text>
</comment>